<evidence type="ECO:0008006" key="3">
    <source>
        <dbReference type="Google" id="ProtNLM"/>
    </source>
</evidence>
<sequence length="203" mass="23649">MTLNPEFQSLCKRWREKAQQYEIEDTHQLFDKFFSLYVAYNALYAETAAYLHRKAISEGKKEYKLDNESFPDKQAAIEYVLGLMKSKNLMQSLEKTESTKQAIEQLKVLMSKQSSLHFWICLDPVFGKPQEDKDEELNKMLNSPSTDERARAILGIIYQVRCNMFHGRKSVSPVQGQLLIPLIVLLEKIIDKLYQKLESAIDY</sequence>
<reference evidence="2" key="1">
    <citation type="submission" date="2018-04" db="EMBL/GenBank/DDBJ databases">
        <authorList>
            <person name="Cornet L."/>
        </authorList>
    </citation>
    <scope>NUCLEOTIDE SEQUENCE [LARGE SCALE GENOMIC DNA]</scope>
</reference>
<evidence type="ECO:0000313" key="1">
    <source>
        <dbReference type="EMBL" id="PZO38538.1"/>
    </source>
</evidence>
<proteinExistence type="predicted"/>
<name>A0A2W4Y5M4_9CYAN</name>
<dbReference type="EMBL" id="QBMN01000103">
    <property type="protein sequence ID" value="PZO38538.1"/>
    <property type="molecule type" value="Genomic_DNA"/>
</dbReference>
<dbReference type="AlphaFoldDB" id="A0A2W4Y5M4"/>
<organism evidence="1 2">
    <name type="scientific">Shackletoniella antarctica</name>
    <dbReference type="NCBI Taxonomy" id="268115"/>
    <lineage>
        <taxon>Bacteria</taxon>
        <taxon>Bacillati</taxon>
        <taxon>Cyanobacteriota</taxon>
        <taxon>Cyanophyceae</taxon>
        <taxon>Oculatellales</taxon>
        <taxon>Oculatellaceae</taxon>
        <taxon>Shackletoniella</taxon>
    </lineage>
</organism>
<gene>
    <name evidence="1" type="ORF">DCF17_14585</name>
</gene>
<dbReference type="Proteomes" id="UP000249081">
    <property type="component" value="Unassembled WGS sequence"/>
</dbReference>
<accession>A0A2W4Y5M4</accession>
<protein>
    <recommendedName>
        <fullName evidence="3">Apea-like HEPN domain-containing protein</fullName>
    </recommendedName>
</protein>
<evidence type="ECO:0000313" key="2">
    <source>
        <dbReference type="Proteomes" id="UP000249081"/>
    </source>
</evidence>
<reference evidence="1 2" key="2">
    <citation type="submission" date="2018-06" db="EMBL/GenBank/DDBJ databases">
        <title>Metagenomic assembly of (sub)arctic Cyanobacteria and their associated microbiome from non-axenic cultures.</title>
        <authorList>
            <person name="Baurain D."/>
        </authorList>
    </citation>
    <scope>NUCLEOTIDE SEQUENCE [LARGE SCALE GENOMIC DNA]</scope>
    <source>
        <strain evidence="1">ULC041bin1</strain>
    </source>
</reference>
<comment type="caution">
    <text evidence="1">The sequence shown here is derived from an EMBL/GenBank/DDBJ whole genome shotgun (WGS) entry which is preliminary data.</text>
</comment>